<dbReference type="AlphaFoldDB" id="A0A5C5ZVH6"/>
<accession>A0A5C5ZVH6</accession>
<evidence type="ECO:0000313" key="3">
    <source>
        <dbReference type="Proteomes" id="UP000320176"/>
    </source>
</evidence>
<proteinExistence type="predicted"/>
<name>A0A5C5ZVH6_9BACT</name>
<evidence type="ECO:0000313" key="2">
    <source>
        <dbReference type="EMBL" id="TWT91552.1"/>
    </source>
</evidence>
<feature type="region of interest" description="Disordered" evidence="1">
    <location>
        <begin position="516"/>
        <end position="557"/>
    </location>
</feature>
<comment type="caution">
    <text evidence="2">The sequence shown here is derived from an EMBL/GenBank/DDBJ whole genome shotgun (WGS) entry which is preliminary data.</text>
</comment>
<feature type="compositionally biased region" description="Basic residues" evidence="1">
    <location>
        <begin position="69"/>
        <end position="83"/>
    </location>
</feature>
<reference evidence="2 3" key="1">
    <citation type="submission" date="2019-02" db="EMBL/GenBank/DDBJ databases">
        <title>Deep-cultivation of Planctomycetes and their phenomic and genomic characterization uncovers novel biology.</title>
        <authorList>
            <person name="Wiegand S."/>
            <person name="Jogler M."/>
            <person name="Boedeker C."/>
            <person name="Pinto D."/>
            <person name="Vollmers J."/>
            <person name="Rivas-Marin E."/>
            <person name="Kohn T."/>
            <person name="Peeters S.H."/>
            <person name="Heuer A."/>
            <person name="Rast P."/>
            <person name="Oberbeckmann S."/>
            <person name="Bunk B."/>
            <person name="Jeske O."/>
            <person name="Meyerdierks A."/>
            <person name="Storesund J.E."/>
            <person name="Kallscheuer N."/>
            <person name="Luecker S."/>
            <person name="Lage O.M."/>
            <person name="Pohl T."/>
            <person name="Merkel B.J."/>
            <person name="Hornburger P."/>
            <person name="Mueller R.-W."/>
            <person name="Bruemmer F."/>
            <person name="Labrenz M."/>
            <person name="Spormann A.M."/>
            <person name="Op Den Camp H."/>
            <person name="Overmann J."/>
            <person name="Amann R."/>
            <person name="Jetten M.S.M."/>
            <person name="Mascher T."/>
            <person name="Medema M.H."/>
            <person name="Devos D.P."/>
            <person name="Kaster A.-K."/>
            <person name="Ovreas L."/>
            <person name="Rohde M."/>
            <person name="Galperin M.Y."/>
            <person name="Jogler C."/>
        </authorList>
    </citation>
    <scope>NUCLEOTIDE SEQUENCE [LARGE SCALE GENOMIC DNA]</scope>
    <source>
        <strain evidence="2 3">Pla52n</strain>
    </source>
</reference>
<sequence length="557" mass="59938">MHSGRGAGAQLPADHNFAEIWADFRPENQYTGFDQLVVTPNSQHRPAAQTILSGRRPQNRNPSFAMIHQRHPSRSCHLRAPKRRAGEQTTRSRCNPNSLVIGFAIVASFIGSTAQAERWTALGGTKTIDAKMIGLWGDSVVLQLDGGRRVTVNLLNLQAESRIQAQELARKQVTFRETIVGEIKSAAEEAAAPAPTPLPEPPPAATYVPFKSGMSVIDQLEWSKQQQQAGHIIAAFDALPPKYQADIEQLAKTAAAKIDAATLQSIISSIHQIGDVIVTKQRWVFSHPRFAAMEDGSADAIKEMLLPVAGLIRVGLDPKAFDLAAFQSTPFRSWLMQRDQAMAPYIAELNELSGAANLLSFQLKGEKDGVATVEVTMGTVKTLVQFIAVDGHWVEKASADEWDKSISEQTQQLADTPNGSYLAGGMTSMIPDLITPMVNPMAQATTAEEMHVAMDPVFDNFVGPAVGTLMAVANMSTGPGRGNNNPYGYNDGAYDSYSSGYGEEGMGTGMEAMNMESYGESYGQSQGGSGPSSSPPTSDSSNGGYKEAMEAMKNRGN</sequence>
<evidence type="ECO:0008006" key="4">
    <source>
        <dbReference type="Google" id="ProtNLM"/>
    </source>
</evidence>
<organism evidence="2 3">
    <name type="scientific">Stieleria varia</name>
    <dbReference type="NCBI Taxonomy" id="2528005"/>
    <lineage>
        <taxon>Bacteria</taxon>
        <taxon>Pseudomonadati</taxon>
        <taxon>Planctomycetota</taxon>
        <taxon>Planctomycetia</taxon>
        <taxon>Pirellulales</taxon>
        <taxon>Pirellulaceae</taxon>
        <taxon>Stieleria</taxon>
    </lineage>
</organism>
<feature type="compositionally biased region" description="Low complexity" evidence="1">
    <location>
        <begin position="531"/>
        <end position="544"/>
    </location>
</feature>
<evidence type="ECO:0000256" key="1">
    <source>
        <dbReference type="SAM" id="MobiDB-lite"/>
    </source>
</evidence>
<feature type="region of interest" description="Disordered" evidence="1">
    <location>
        <begin position="69"/>
        <end position="92"/>
    </location>
</feature>
<protein>
    <recommendedName>
        <fullName evidence="4">SLA1 homology domain-containing protein</fullName>
    </recommendedName>
</protein>
<keyword evidence="3" id="KW-1185">Reference proteome</keyword>
<dbReference type="Proteomes" id="UP000320176">
    <property type="component" value="Unassembled WGS sequence"/>
</dbReference>
<gene>
    <name evidence="2" type="ORF">Pla52n_65430</name>
</gene>
<feature type="compositionally biased region" description="Basic and acidic residues" evidence="1">
    <location>
        <begin position="547"/>
        <end position="557"/>
    </location>
</feature>
<dbReference type="EMBL" id="SJPN01000015">
    <property type="protein sequence ID" value="TWT91552.1"/>
    <property type="molecule type" value="Genomic_DNA"/>
</dbReference>